<dbReference type="GO" id="GO:0016491">
    <property type="term" value="F:oxidoreductase activity"/>
    <property type="evidence" value="ECO:0007669"/>
    <property type="project" value="UniProtKB-ARBA"/>
</dbReference>
<dbReference type="Proteomes" id="UP000002061">
    <property type="component" value="Chromosome"/>
</dbReference>
<evidence type="ECO:0000256" key="5">
    <source>
        <dbReference type="ARBA" id="ARBA00022982"/>
    </source>
</evidence>
<keyword evidence="3 8" id="KW-0004">4Fe-4S</keyword>
<keyword evidence="4 8" id="KW-0479">Metal-binding</keyword>
<dbReference type="GO" id="GO:0009055">
    <property type="term" value="F:electron transfer activity"/>
    <property type="evidence" value="ECO:0007669"/>
    <property type="project" value="UniProtKB-UniRule"/>
</dbReference>
<keyword evidence="7 8" id="KW-0411">Iron-sulfur</keyword>
<organism evidence="10 11">
    <name type="scientific">Methanocaldococcus infernus (strain DSM 11812 / JCM 15783 / ME)</name>
    <dbReference type="NCBI Taxonomy" id="573063"/>
    <lineage>
        <taxon>Archaea</taxon>
        <taxon>Methanobacteriati</taxon>
        <taxon>Methanobacteriota</taxon>
        <taxon>Methanomada group</taxon>
        <taxon>Methanococci</taxon>
        <taxon>Methanococcales</taxon>
        <taxon>Methanocaldococcaceae</taxon>
        <taxon>Methanocaldococcus</taxon>
    </lineage>
</organism>
<dbReference type="EMBL" id="CP002009">
    <property type="protein sequence ID" value="ADG12752.1"/>
    <property type="molecule type" value="Genomic_DNA"/>
</dbReference>
<dbReference type="InterPro" id="IPR050954">
    <property type="entry name" value="ET_IronSulfur_Cluster-Binding"/>
</dbReference>
<dbReference type="InterPro" id="IPR017896">
    <property type="entry name" value="4Fe4S_Fe-S-bd"/>
</dbReference>
<dbReference type="GeneID" id="9131079"/>
<dbReference type="Gene3D" id="3.30.70.20">
    <property type="match status" value="2"/>
</dbReference>
<evidence type="ECO:0000256" key="6">
    <source>
        <dbReference type="ARBA" id="ARBA00023004"/>
    </source>
</evidence>
<dbReference type="RefSeq" id="WP_013099498.1">
    <property type="nucleotide sequence ID" value="NC_014122.1"/>
</dbReference>
<dbReference type="eggNOG" id="arCOG01502">
    <property type="taxonomic scope" value="Archaea"/>
</dbReference>
<dbReference type="PROSITE" id="PS51379">
    <property type="entry name" value="4FE4S_FER_2"/>
    <property type="match status" value="2"/>
</dbReference>
<dbReference type="PANTHER" id="PTHR43177">
    <property type="entry name" value="PROTEIN NRFC"/>
    <property type="match status" value="1"/>
</dbReference>
<accession>D5VUE0</accession>
<dbReference type="HOGENOM" id="CLU_043374_3_3_2"/>
<dbReference type="OrthoDB" id="2837at2157"/>
<dbReference type="PANTHER" id="PTHR43177:SF3">
    <property type="entry name" value="PROTEIN NRFC HOMOLOG"/>
    <property type="match status" value="1"/>
</dbReference>
<dbReference type="SUPFAM" id="SSF54862">
    <property type="entry name" value="4Fe-4S ferredoxins"/>
    <property type="match status" value="1"/>
</dbReference>
<protein>
    <recommendedName>
        <fullName evidence="8">Ferredoxin</fullName>
    </recommendedName>
</protein>
<keyword evidence="6 8" id="KW-0408">Iron</keyword>
<reference evidence="10" key="1">
    <citation type="submission" date="2010-04" db="EMBL/GenBank/DDBJ databases">
        <title>Complete sequence of Methanocaldococcus infernus ME.</title>
        <authorList>
            <consortium name="US DOE Joint Genome Institute"/>
            <person name="Lucas S."/>
            <person name="Copeland A."/>
            <person name="Lapidus A."/>
            <person name="Cheng J.-F."/>
            <person name="Bruce D."/>
            <person name="Goodwin L."/>
            <person name="Pitluck S."/>
            <person name="Munk A.C."/>
            <person name="Detter J.C."/>
            <person name="Han C."/>
            <person name="Tapia R."/>
            <person name="Land M."/>
            <person name="Hauser L."/>
            <person name="Kyrpides N."/>
            <person name="Mikhailova N."/>
            <person name="Sieprawska-Lupa M."/>
            <person name="Whitman W.B."/>
            <person name="Woyke T."/>
        </authorList>
    </citation>
    <scope>NUCLEOTIDE SEQUENCE [LARGE SCALE GENOMIC DNA]</scope>
    <source>
        <strain evidence="10">ME</strain>
    </source>
</reference>
<dbReference type="PROSITE" id="PS00198">
    <property type="entry name" value="4FE4S_FER_1"/>
    <property type="match status" value="1"/>
</dbReference>
<evidence type="ECO:0000256" key="8">
    <source>
        <dbReference type="RuleBase" id="RU365098"/>
    </source>
</evidence>
<dbReference type="STRING" id="573063.Metin_0080"/>
<feature type="domain" description="4Fe-4S ferredoxin-type" evidence="9">
    <location>
        <begin position="4"/>
        <end position="34"/>
    </location>
</feature>
<dbReference type="InterPro" id="IPR000813">
    <property type="entry name" value="7Fe_ferredoxin"/>
</dbReference>
<dbReference type="AlphaFoldDB" id="D5VUE0"/>
<name>D5VUE0_METIM</name>
<evidence type="ECO:0000256" key="1">
    <source>
        <dbReference type="ARBA" id="ARBA00001966"/>
    </source>
</evidence>
<keyword evidence="2 8" id="KW-0813">Transport</keyword>
<comment type="cofactor">
    <cofactor evidence="1 8">
        <name>[4Fe-4S] cluster</name>
        <dbReference type="ChEBI" id="CHEBI:49883"/>
    </cofactor>
</comment>
<evidence type="ECO:0000259" key="9">
    <source>
        <dbReference type="PROSITE" id="PS51379"/>
    </source>
</evidence>
<sequence length="150" mass="16626">MNTKIILVNPEKCSKCFDCITACEKVHGISRIKKIENIPIFCMQCEKAPCMEICPVDAIYLEEGIPIVNKEKCIGCAMCVIACPIGAIFVKDGVAHKCTLCLDAKEKIFPACVEACKDKAIMLVTEDEIEKIKEENLLKIIRVLKSKGCD</sequence>
<keyword evidence="11" id="KW-1185">Reference proteome</keyword>
<feature type="domain" description="4Fe-4S ferredoxin-type" evidence="9">
    <location>
        <begin position="64"/>
        <end position="93"/>
    </location>
</feature>
<evidence type="ECO:0000256" key="2">
    <source>
        <dbReference type="ARBA" id="ARBA00022448"/>
    </source>
</evidence>
<dbReference type="InterPro" id="IPR017900">
    <property type="entry name" value="4Fe4S_Fe_S_CS"/>
</dbReference>
<dbReference type="GO" id="GO:0046872">
    <property type="term" value="F:metal ion binding"/>
    <property type="evidence" value="ECO:0007669"/>
    <property type="project" value="UniProtKB-UniRule"/>
</dbReference>
<dbReference type="GO" id="GO:0051539">
    <property type="term" value="F:4 iron, 4 sulfur cluster binding"/>
    <property type="evidence" value="ECO:0007669"/>
    <property type="project" value="UniProtKB-UniRule"/>
</dbReference>
<evidence type="ECO:0000256" key="4">
    <source>
        <dbReference type="ARBA" id="ARBA00022723"/>
    </source>
</evidence>
<proteinExistence type="predicted"/>
<keyword evidence="5 8" id="KW-0249">Electron transport</keyword>
<evidence type="ECO:0000256" key="3">
    <source>
        <dbReference type="ARBA" id="ARBA00022485"/>
    </source>
</evidence>
<evidence type="ECO:0000313" key="10">
    <source>
        <dbReference type="EMBL" id="ADG12752.1"/>
    </source>
</evidence>
<dbReference type="PRINTS" id="PR00354">
    <property type="entry name" value="7FE8SFRDOXIN"/>
</dbReference>
<dbReference type="Pfam" id="PF13247">
    <property type="entry name" value="Fer4_11"/>
    <property type="match status" value="1"/>
</dbReference>
<comment type="function">
    <text evidence="8">Ferredoxins are iron-sulfur proteins that transfer electrons in a wide variety of metabolic reactions.</text>
</comment>
<evidence type="ECO:0000313" key="11">
    <source>
        <dbReference type="Proteomes" id="UP000002061"/>
    </source>
</evidence>
<evidence type="ECO:0000256" key="7">
    <source>
        <dbReference type="ARBA" id="ARBA00023014"/>
    </source>
</evidence>
<gene>
    <name evidence="10" type="ordered locus">Metin_0080</name>
</gene>
<dbReference type="KEGG" id="mif:Metin_0080"/>